<name>A0A6B0QXF3_9CETA</name>
<dbReference type="Proteomes" id="UP000322234">
    <property type="component" value="Unassembled WGS sequence"/>
</dbReference>
<dbReference type="EMBL" id="VBQZ03000007">
    <property type="protein sequence ID" value="MXQ81477.1"/>
    <property type="molecule type" value="Genomic_DNA"/>
</dbReference>
<proteinExistence type="predicted"/>
<organism evidence="2 3">
    <name type="scientific">Bos mutus</name>
    <name type="common">wild yak</name>
    <dbReference type="NCBI Taxonomy" id="72004"/>
    <lineage>
        <taxon>Eukaryota</taxon>
        <taxon>Metazoa</taxon>
        <taxon>Chordata</taxon>
        <taxon>Craniata</taxon>
        <taxon>Vertebrata</taxon>
        <taxon>Euteleostomi</taxon>
        <taxon>Mammalia</taxon>
        <taxon>Eutheria</taxon>
        <taxon>Laurasiatheria</taxon>
        <taxon>Artiodactyla</taxon>
        <taxon>Ruminantia</taxon>
        <taxon>Pecora</taxon>
        <taxon>Bovidae</taxon>
        <taxon>Bovinae</taxon>
        <taxon>Bos</taxon>
    </lineage>
</organism>
<gene>
    <name evidence="2" type="ORF">E5288_WYG005850</name>
</gene>
<comment type="caution">
    <text evidence="2">The sequence shown here is derived from an EMBL/GenBank/DDBJ whole genome shotgun (WGS) entry which is preliminary data.</text>
</comment>
<keyword evidence="3" id="KW-1185">Reference proteome</keyword>
<evidence type="ECO:0000256" key="1">
    <source>
        <dbReference type="SAM" id="MobiDB-lite"/>
    </source>
</evidence>
<protein>
    <submittedName>
        <fullName evidence="2">Uncharacterized protein</fullName>
    </submittedName>
</protein>
<feature type="compositionally biased region" description="Basic and acidic residues" evidence="1">
    <location>
        <begin position="37"/>
        <end position="49"/>
    </location>
</feature>
<feature type="region of interest" description="Disordered" evidence="1">
    <location>
        <begin position="37"/>
        <end position="78"/>
    </location>
</feature>
<sequence>MSERFGCMSGKVICWKSKKTQQLKSKRLFFTKLGPKAKKEADALPESKPKQRLGRPVKPSTDCFGKMSTTTEKEDLSITHLPVAQSTVAQEAGHISLEEHPWEKPA</sequence>
<evidence type="ECO:0000313" key="3">
    <source>
        <dbReference type="Proteomes" id="UP000322234"/>
    </source>
</evidence>
<reference evidence="2" key="1">
    <citation type="submission" date="2019-10" db="EMBL/GenBank/DDBJ databases">
        <title>The sequence and de novo assembly of the wild yak genome.</title>
        <authorList>
            <person name="Liu Y."/>
        </authorList>
    </citation>
    <scope>NUCLEOTIDE SEQUENCE [LARGE SCALE GENOMIC DNA]</scope>
    <source>
        <strain evidence="2">WY2019</strain>
    </source>
</reference>
<evidence type="ECO:0000313" key="2">
    <source>
        <dbReference type="EMBL" id="MXQ81477.1"/>
    </source>
</evidence>
<accession>A0A6B0QXF3</accession>
<dbReference type="AlphaFoldDB" id="A0A6B0QXF3"/>